<dbReference type="PANTHER" id="PTHR46018">
    <property type="entry name" value="ZINC PHOSPHODIESTERASE ELAC PROTEIN 1"/>
    <property type="match status" value="1"/>
</dbReference>
<dbReference type="GO" id="GO:0042781">
    <property type="term" value="F:3'-tRNA processing endoribonuclease activity"/>
    <property type="evidence" value="ECO:0007669"/>
    <property type="project" value="TreeGrafter"/>
</dbReference>
<gene>
    <name evidence="3" type="ORF">RU97_GL001825</name>
</gene>
<name>A0A1L8RF88_9ENTE</name>
<dbReference type="InterPro" id="IPR001279">
    <property type="entry name" value="Metallo-B-lactamas"/>
</dbReference>
<dbReference type="CDD" id="cd07716">
    <property type="entry name" value="RNaseZ_short-form-like_MBL-fold"/>
    <property type="match status" value="1"/>
</dbReference>
<evidence type="ECO:0000313" key="4">
    <source>
        <dbReference type="Proteomes" id="UP000181884"/>
    </source>
</evidence>
<organism evidence="3 4">
    <name type="scientific">Enterococcus canis</name>
    <dbReference type="NCBI Taxonomy" id="214095"/>
    <lineage>
        <taxon>Bacteria</taxon>
        <taxon>Bacillati</taxon>
        <taxon>Bacillota</taxon>
        <taxon>Bacilli</taxon>
        <taxon>Lactobacillales</taxon>
        <taxon>Enterococcaceae</taxon>
        <taxon>Enterococcus</taxon>
    </lineage>
</organism>
<dbReference type="AlphaFoldDB" id="A0A1L8RF88"/>
<dbReference type="Proteomes" id="UP000181884">
    <property type="component" value="Unassembled WGS sequence"/>
</dbReference>
<proteinExistence type="predicted"/>
<dbReference type="Pfam" id="PF12706">
    <property type="entry name" value="Lactamase_B_2"/>
    <property type="match status" value="1"/>
</dbReference>
<evidence type="ECO:0000256" key="1">
    <source>
        <dbReference type="ARBA" id="ARBA00022833"/>
    </source>
</evidence>
<accession>A0A1L8RF88</accession>
<reference evidence="3 4" key="1">
    <citation type="submission" date="2014-12" db="EMBL/GenBank/DDBJ databases">
        <title>Draft genome sequences of 29 type strains of Enterococci.</title>
        <authorList>
            <person name="Zhong Z."/>
            <person name="Sun Z."/>
            <person name="Liu W."/>
            <person name="Zhang W."/>
            <person name="Zhang H."/>
        </authorList>
    </citation>
    <scope>NUCLEOTIDE SEQUENCE [LARGE SCALE GENOMIC DNA]</scope>
    <source>
        <strain evidence="3 4">DSM 17029</strain>
    </source>
</reference>
<dbReference type="SMART" id="SM00849">
    <property type="entry name" value="Lactamase_B"/>
    <property type="match status" value="1"/>
</dbReference>
<keyword evidence="4" id="KW-1185">Reference proteome</keyword>
<dbReference type="Gene3D" id="3.60.15.10">
    <property type="entry name" value="Ribonuclease Z/Hydroxyacylglutathione hydrolase-like"/>
    <property type="match status" value="1"/>
</dbReference>
<keyword evidence="1" id="KW-0862">Zinc</keyword>
<dbReference type="PANTHER" id="PTHR46018:SF4">
    <property type="entry name" value="METALLO-HYDROLASE YHFI-RELATED"/>
    <property type="match status" value="1"/>
</dbReference>
<dbReference type="STRING" id="214095.RU97_GL001825"/>
<evidence type="ECO:0000259" key="2">
    <source>
        <dbReference type="SMART" id="SM00849"/>
    </source>
</evidence>
<sequence>MITMKLTVLGYWGAYPHKHEGTTSYLLESDGFKLLLDAGSTTFVTLCDHLDPIELDAVILSHYHHDHTADLGVLQYYRQLVPTQTPLPILPIYGHTDDEQHYAELDFPSVSKAVPYFEAEDLKIGPFTVTFMKTIHPVPCYAMRFVENATGKVFVFTGDSGYLESFIDFAHDADLFLADTYLFAGNEHHHAHFTAKESGEIAKAANVKKLVLTHLPQQGDLEELRQQAVAAAEEQMPVILAKKDLVLEI</sequence>
<feature type="domain" description="Metallo-beta-lactamase" evidence="2">
    <location>
        <begin position="21"/>
        <end position="214"/>
    </location>
</feature>
<protein>
    <submittedName>
        <fullName evidence="3">Metallo-beta-lactamase</fullName>
    </submittedName>
</protein>
<dbReference type="EMBL" id="JXKH01000004">
    <property type="protein sequence ID" value="OJG18428.1"/>
    <property type="molecule type" value="Genomic_DNA"/>
</dbReference>
<evidence type="ECO:0000313" key="3">
    <source>
        <dbReference type="EMBL" id="OJG18428.1"/>
    </source>
</evidence>
<comment type="caution">
    <text evidence="3">The sequence shown here is derived from an EMBL/GenBank/DDBJ whole genome shotgun (WGS) entry which is preliminary data.</text>
</comment>
<dbReference type="InterPro" id="IPR036866">
    <property type="entry name" value="RibonucZ/Hydroxyglut_hydro"/>
</dbReference>
<dbReference type="SUPFAM" id="SSF56281">
    <property type="entry name" value="Metallo-hydrolase/oxidoreductase"/>
    <property type="match status" value="1"/>
</dbReference>